<gene>
    <name evidence="8" type="ORF">DDZ15_05965</name>
</gene>
<evidence type="ECO:0000256" key="6">
    <source>
        <dbReference type="SAM" id="Phobius"/>
    </source>
</evidence>
<evidence type="ECO:0000256" key="5">
    <source>
        <dbReference type="ARBA" id="ARBA00023136"/>
    </source>
</evidence>
<evidence type="ECO:0000256" key="3">
    <source>
        <dbReference type="ARBA" id="ARBA00022692"/>
    </source>
</evidence>
<feature type="domain" description="MrpA C-terminal/MbhD" evidence="7">
    <location>
        <begin position="11"/>
        <end position="77"/>
    </location>
</feature>
<keyword evidence="4 6" id="KW-1133">Transmembrane helix</keyword>
<dbReference type="InterPro" id="IPR025383">
    <property type="entry name" value="MrpA_C/MbhD"/>
</dbReference>
<dbReference type="Proteomes" id="UP000245533">
    <property type="component" value="Unassembled WGS sequence"/>
</dbReference>
<evidence type="ECO:0000313" key="8">
    <source>
        <dbReference type="EMBL" id="PWN06817.1"/>
    </source>
</evidence>
<comment type="subcellular location">
    <subcellularLocation>
        <location evidence="1">Cell membrane</location>
        <topology evidence="1">Multi-pass membrane protein</topology>
    </subcellularLocation>
</comment>
<dbReference type="EMBL" id="QGGB01000005">
    <property type="protein sequence ID" value="PWN06817.1"/>
    <property type="molecule type" value="Genomic_DNA"/>
</dbReference>
<name>A0A316TQD5_9BACT</name>
<evidence type="ECO:0000313" key="9">
    <source>
        <dbReference type="Proteomes" id="UP000245533"/>
    </source>
</evidence>
<dbReference type="OrthoDB" id="2085045at2"/>
<evidence type="ECO:0000256" key="1">
    <source>
        <dbReference type="ARBA" id="ARBA00004651"/>
    </source>
</evidence>
<reference evidence="8 9" key="1">
    <citation type="submission" date="2018-05" db="EMBL/GenBank/DDBJ databases">
        <title>Rhodohalobacter halophilus gen. nov., sp. nov., a moderately halophilic member of the family Balneolaceae.</title>
        <authorList>
            <person name="Liu Z.-W."/>
        </authorList>
    </citation>
    <scope>NUCLEOTIDE SEQUENCE [LARGE SCALE GENOMIC DNA]</scope>
    <source>
        <strain evidence="8 9">8A47</strain>
    </source>
</reference>
<keyword evidence="2" id="KW-1003">Cell membrane</keyword>
<keyword evidence="3 6" id="KW-0812">Transmembrane</keyword>
<keyword evidence="5 6" id="KW-0472">Membrane</keyword>
<sequence>MIWELELVLYLFLAITAVVALESRDLLVAVVLMTVFSFLMALLFIAMGAIDVGFTEAVIGAGITGILFVVVIYQTSRHSND</sequence>
<protein>
    <submittedName>
        <fullName evidence="8">Cation:proton antiporter</fullName>
    </submittedName>
</protein>
<accession>A0A316TQD5</accession>
<dbReference type="GO" id="GO:0005886">
    <property type="term" value="C:plasma membrane"/>
    <property type="evidence" value="ECO:0007669"/>
    <property type="project" value="UniProtKB-SubCell"/>
</dbReference>
<organism evidence="8 9">
    <name type="scientific">Rhodohalobacter mucosus</name>
    <dbReference type="NCBI Taxonomy" id="2079485"/>
    <lineage>
        <taxon>Bacteria</taxon>
        <taxon>Pseudomonadati</taxon>
        <taxon>Balneolota</taxon>
        <taxon>Balneolia</taxon>
        <taxon>Balneolales</taxon>
        <taxon>Balneolaceae</taxon>
        <taxon>Rhodohalobacter</taxon>
    </lineage>
</organism>
<feature type="transmembrane region" description="Helical" evidence="6">
    <location>
        <begin position="57"/>
        <end position="76"/>
    </location>
</feature>
<dbReference type="Pfam" id="PF13244">
    <property type="entry name" value="MbhD"/>
    <property type="match status" value="1"/>
</dbReference>
<keyword evidence="9" id="KW-1185">Reference proteome</keyword>
<feature type="transmembrane region" description="Helical" evidence="6">
    <location>
        <begin position="30"/>
        <end position="50"/>
    </location>
</feature>
<proteinExistence type="predicted"/>
<dbReference type="AlphaFoldDB" id="A0A316TQD5"/>
<evidence type="ECO:0000256" key="2">
    <source>
        <dbReference type="ARBA" id="ARBA00022475"/>
    </source>
</evidence>
<evidence type="ECO:0000256" key="4">
    <source>
        <dbReference type="ARBA" id="ARBA00022989"/>
    </source>
</evidence>
<comment type="caution">
    <text evidence="8">The sequence shown here is derived from an EMBL/GenBank/DDBJ whole genome shotgun (WGS) entry which is preliminary data.</text>
</comment>
<evidence type="ECO:0000259" key="7">
    <source>
        <dbReference type="Pfam" id="PF13244"/>
    </source>
</evidence>
<dbReference type="RefSeq" id="WP_109646114.1">
    <property type="nucleotide sequence ID" value="NZ_QGGB01000005.1"/>
</dbReference>